<protein>
    <submittedName>
        <fullName evidence="1">Uncharacterized protein</fullName>
    </submittedName>
</protein>
<comment type="caution">
    <text evidence="1">The sequence shown here is derived from an EMBL/GenBank/DDBJ whole genome shotgun (WGS) entry which is preliminary data.</text>
</comment>
<gene>
    <name evidence="1" type="ORF">CROQUDRAFT_652821</name>
</gene>
<dbReference type="AlphaFoldDB" id="A0A9P6NQE1"/>
<evidence type="ECO:0000313" key="1">
    <source>
        <dbReference type="EMBL" id="KAG0150119.1"/>
    </source>
</evidence>
<sequence>MEKVMEYALKFHIEAFTLNPTPEEDNLIKNSFEDVQGLERLKNKYIEAENVVMEKIQAAFQLAGGEHLAEHERADLGVRIKEYESVAQKHGIILKEGTARRLAERDFVVSKAREEKLTSVEKGKHTDPRSTKSSPLQVALSSLEQAKADQLKTYERFLDSYRQHARWTERDLERERIDFAASIRPKTYFFSLNELNAAERALKNTEIKLYDQIVNTINPKVDESKLVNSVSEKASKDGKSPSPEEVKSLVRKELIQQVSDALQGKPSVDDQIGYAFQFKDESQKGALKTGLADLNIARAKYEKARILASQRADAVLKLAAISYFQLIRLTNKRI</sequence>
<keyword evidence="2" id="KW-1185">Reference proteome</keyword>
<dbReference type="EMBL" id="MU167222">
    <property type="protein sequence ID" value="KAG0150119.1"/>
    <property type="molecule type" value="Genomic_DNA"/>
</dbReference>
<accession>A0A9P6NQE1</accession>
<dbReference type="Proteomes" id="UP000886653">
    <property type="component" value="Unassembled WGS sequence"/>
</dbReference>
<proteinExistence type="predicted"/>
<name>A0A9P6NQE1_9BASI</name>
<organism evidence="1 2">
    <name type="scientific">Cronartium quercuum f. sp. fusiforme G11</name>
    <dbReference type="NCBI Taxonomy" id="708437"/>
    <lineage>
        <taxon>Eukaryota</taxon>
        <taxon>Fungi</taxon>
        <taxon>Dikarya</taxon>
        <taxon>Basidiomycota</taxon>
        <taxon>Pucciniomycotina</taxon>
        <taxon>Pucciniomycetes</taxon>
        <taxon>Pucciniales</taxon>
        <taxon>Coleosporiaceae</taxon>
        <taxon>Cronartium</taxon>
    </lineage>
</organism>
<reference evidence="1" key="1">
    <citation type="submission" date="2013-11" db="EMBL/GenBank/DDBJ databases">
        <title>Genome sequence of the fusiform rust pathogen reveals effectors for host alternation and coevolution with pine.</title>
        <authorList>
            <consortium name="DOE Joint Genome Institute"/>
            <person name="Smith K."/>
            <person name="Pendleton A."/>
            <person name="Kubisiak T."/>
            <person name="Anderson C."/>
            <person name="Salamov A."/>
            <person name="Aerts A."/>
            <person name="Riley R."/>
            <person name="Clum A."/>
            <person name="Lindquist E."/>
            <person name="Ence D."/>
            <person name="Campbell M."/>
            <person name="Kronenberg Z."/>
            <person name="Feau N."/>
            <person name="Dhillon B."/>
            <person name="Hamelin R."/>
            <person name="Burleigh J."/>
            <person name="Smith J."/>
            <person name="Yandell M."/>
            <person name="Nelson C."/>
            <person name="Grigoriev I."/>
            <person name="Davis J."/>
        </authorList>
    </citation>
    <scope>NUCLEOTIDE SEQUENCE</scope>
    <source>
        <strain evidence="1">G11</strain>
    </source>
</reference>
<evidence type="ECO:0000313" key="2">
    <source>
        <dbReference type="Proteomes" id="UP000886653"/>
    </source>
</evidence>